<accession>A0A840QGA0</accession>
<dbReference type="AlphaFoldDB" id="A0A840QGA0"/>
<dbReference type="EMBL" id="JACHIW010000002">
    <property type="protein sequence ID" value="MBB5158980.1"/>
    <property type="molecule type" value="Genomic_DNA"/>
</dbReference>
<keyword evidence="2" id="KW-1185">Reference proteome</keyword>
<dbReference type="InterPro" id="IPR010310">
    <property type="entry name" value="T7SS_ESAT-6-like"/>
</dbReference>
<proteinExistence type="predicted"/>
<reference evidence="1 2" key="1">
    <citation type="submission" date="2020-08" db="EMBL/GenBank/DDBJ databases">
        <title>Sequencing the genomes of 1000 actinobacteria strains.</title>
        <authorList>
            <person name="Klenk H.-P."/>
        </authorList>
    </citation>
    <scope>NUCLEOTIDE SEQUENCE [LARGE SCALE GENOMIC DNA]</scope>
    <source>
        <strain evidence="1 2">DSM 45584</strain>
    </source>
</reference>
<name>A0A840QGA0_9PSEU</name>
<dbReference type="Proteomes" id="UP000584374">
    <property type="component" value="Unassembled WGS sequence"/>
</dbReference>
<dbReference type="InterPro" id="IPR036689">
    <property type="entry name" value="ESAT-6-like_sf"/>
</dbReference>
<organism evidence="1 2">
    <name type="scientific">Saccharopolyspora phatthalungensis</name>
    <dbReference type="NCBI Taxonomy" id="664693"/>
    <lineage>
        <taxon>Bacteria</taxon>
        <taxon>Bacillati</taxon>
        <taxon>Actinomycetota</taxon>
        <taxon>Actinomycetes</taxon>
        <taxon>Pseudonocardiales</taxon>
        <taxon>Pseudonocardiaceae</taxon>
        <taxon>Saccharopolyspora</taxon>
    </lineage>
</organism>
<evidence type="ECO:0000313" key="2">
    <source>
        <dbReference type="Proteomes" id="UP000584374"/>
    </source>
</evidence>
<protein>
    <submittedName>
        <fullName evidence="1">WXG100 family type VII secretion target</fullName>
    </submittedName>
</protein>
<dbReference type="Gene3D" id="1.10.287.1060">
    <property type="entry name" value="ESAT-6-like"/>
    <property type="match status" value="1"/>
</dbReference>
<sequence length="80" mass="8983">MDEVDQIAVDFRALEEGENGLRRLVDEIDVNLTEFEGHVAQLLDSWSGQAANAYRAAQDEWDAAVAGMHENVRARCTCCW</sequence>
<dbReference type="Pfam" id="PF06013">
    <property type="entry name" value="WXG100"/>
    <property type="match status" value="1"/>
</dbReference>
<comment type="caution">
    <text evidence="1">The sequence shown here is derived from an EMBL/GenBank/DDBJ whole genome shotgun (WGS) entry which is preliminary data.</text>
</comment>
<gene>
    <name evidence="1" type="ORF">BJ970_006579</name>
</gene>
<evidence type="ECO:0000313" key="1">
    <source>
        <dbReference type="EMBL" id="MBB5158980.1"/>
    </source>
</evidence>
<dbReference type="SUPFAM" id="SSF140453">
    <property type="entry name" value="EsxAB dimer-like"/>
    <property type="match status" value="1"/>
</dbReference>